<keyword evidence="6" id="KW-1185">Reference proteome</keyword>
<comment type="cofactor">
    <cofactor evidence="1">
        <name>pyridoxal 5'-phosphate</name>
        <dbReference type="ChEBI" id="CHEBI:597326"/>
    </cofactor>
</comment>
<organism evidence="5 6">
    <name type="scientific">Nocardia callitridis</name>
    <dbReference type="NCBI Taxonomy" id="648753"/>
    <lineage>
        <taxon>Bacteria</taxon>
        <taxon>Bacillati</taxon>
        <taxon>Actinomycetota</taxon>
        <taxon>Actinomycetes</taxon>
        <taxon>Mycobacteriales</taxon>
        <taxon>Nocardiaceae</taxon>
        <taxon>Nocardia</taxon>
    </lineage>
</organism>
<comment type="caution">
    <text evidence="5">The sequence shown here is derived from an EMBL/GenBank/DDBJ whole genome shotgun (WGS) entry which is preliminary data.</text>
</comment>
<keyword evidence="3" id="KW-0456">Lyase</keyword>
<evidence type="ECO:0000313" key="5">
    <source>
        <dbReference type="EMBL" id="GAA5051321.1"/>
    </source>
</evidence>
<keyword evidence="2" id="KW-0663">Pyridoxal phosphate</keyword>
<dbReference type="Proteomes" id="UP001500603">
    <property type="component" value="Unassembled WGS sequence"/>
</dbReference>
<feature type="domain" description="Tryptophan synthase beta chain-like PALP" evidence="4">
    <location>
        <begin position="16"/>
        <end position="306"/>
    </location>
</feature>
<reference evidence="6" key="1">
    <citation type="journal article" date="2019" name="Int. J. Syst. Evol. Microbiol.">
        <title>The Global Catalogue of Microorganisms (GCM) 10K type strain sequencing project: providing services to taxonomists for standard genome sequencing and annotation.</title>
        <authorList>
            <consortium name="The Broad Institute Genomics Platform"/>
            <consortium name="The Broad Institute Genome Sequencing Center for Infectious Disease"/>
            <person name="Wu L."/>
            <person name="Ma J."/>
        </authorList>
    </citation>
    <scope>NUCLEOTIDE SEQUENCE [LARGE SCALE GENOMIC DNA]</scope>
    <source>
        <strain evidence="6">JCM 18298</strain>
    </source>
</reference>
<dbReference type="InterPro" id="IPR001926">
    <property type="entry name" value="TrpB-like_PALP"/>
</dbReference>
<evidence type="ECO:0000256" key="3">
    <source>
        <dbReference type="ARBA" id="ARBA00023239"/>
    </source>
</evidence>
<dbReference type="InterPro" id="IPR050147">
    <property type="entry name" value="Ser/Thr_Dehydratase"/>
</dbReference>
<gene>
    <name evidence="5" type="ORF">GCM10023318_22580</name>
</gene>
<evidence type="ECO:0000259" key="4">
    <source>
        <dbReference type="Pfam" id="PF00291"/>
    </source>
</evidence>
<dbReference type="CDD" id="cd00640">
    <property type="entry name" value="Trp-synth-beta_II"/>
    <property type="match status" value="1"/>
</dbReference>
<dbReference type="Gene3D" id="3.40.50.1100">
    <property type="match status" value="2"/>
</dbReference>
<dbReference type="SUPFAM" id="SSF53686">
    <property type="entry name" value="Tryptophan synthase beta subunit-like PLP-dependent enzymes"/>
    <property type="match status" value="1"/>
</dbReference>
<name>A0ABP9K8T9_9NOCA</name>
<dbReference type="RefSeq" id="WP_345495206.1">
    <property type="nucleotide sequence ID" value="NZ_BAABJM010000002.1"/>
</dbReference>
<proteinExistence type="predicted"/>
<evidence type="ECO:0000313" key="6">
    <source>
        <dbReference type="Proteomes" id="UP001500603"/>
    </source>
</evidence>
<evidence type="ECO:0000256" key="2">
    <source>
        <dbReference type="ARBA" id="ARBA00022898"/>
    </source>
</evidence>
<dbReference type="EMBL" id="BAABJM010000002">
    <property type="protein sequence ID" value="GAA5051321.1"/>
    <property type="molecule type" value="Genomic_DNA"/>
</dbReference>
<protein>
    <recommendedName>
        <fullName evidence="4">Tryptophan synthase beta chain-like PALP domain-containing protein</fullName>
    </recommendedName>
</protein>
<dbReference type="InterPro" id="IPR036052">
    <property type="entry name" value="TrpB-like_PALP_sf"/>
</dbReference>
<accession>A0ABP9K8T9</accession>
<sequence length="318" mass="32819">MSSVEASEPHIPDDADQTPLLDVSALVPGAHVLIKDETRYASGSHKEPAARAVVARAMADGCHRIVLGSCGNYGRAMAIASRAAGISCTVVLPAGKSDGAEWMRAAGADVRLIEGSYEDAVAQSRSRAMADGDYGVADGNVDGQYAETILRGHGIVVDSLAAALLTPPTAIWLPAGNGTTIIAVHQRLRALNWPTAINGVGSRGNNAMLTSWPGVYRMLDPDQVRTTEHNQPLVNWHALHGPEALAAVADTGGALYGVEDEDLCAAASNLAQYNAFPTPAGAVALAGLLTRARTTGVAPGAHVALLSGRELDSPGQPS</sequence>
<dbReference type="PANTHER" id="PTHR48078">
    <property type="entry name" value="THREONINE DEHYDRATASE, MITOCHONDRIAL-RELATED"/>
    <property type="match status" value="1"/>
</dbReference>
<evidence type="ECO:0000256" key="1">
    <source>
        <dbReference type="ARBA" id="ARBA00001933"/>
    </source>
</evidence>
<dbReference type="Pfam" id="PF00291">
    <property type="entry name" value="PALP"/>
    <property type="match status" value="1"/>
</dbReference>